<feature type="signal peptide" evidence="11">
    <location>
        <begin position="1"/>
        <end position="20"/>
    </location>
</feature>
<evidence type="ECO:0000256" key="5">
    <source>
        <dbReference type="ARBA" id="ARBA00022692"/>
    </source>
</evidence>
<dbReference type="GO" id="GO:0009279">
    <property type="term" value="C:cell outer membrane"/>
    <property type="evidence" value="ECO:0007669"/>
    <property type="project" value="UniProtKB-SubCell"/>
</dbReference>
<protein>
    <submittedName>
        <fullName evidence="13">Membrane protein</fullName>
    </submittedName>
</protein>
<keyword evidence="5" id="KW-0812">Transmembrane</keyword>
<keyword evidence="4" id="KW-1134">Transmembrane beta strand</keyword>
<dbReference type="Gene3D" id="2.40.160.10">
    <property type="entry name" value="Porin"/>
    <property type="match status" value="1"/>
</dbReference>
<dbReference type="PRINTS" id="PR00182">
    <property type="entry name" value="ECOLNEIPORIN"/>
</dbReference>
<feature type="chain" id="PRO_5022869987" evidence="11">
    <location>
        <begin position="21"/>
        <end position="374"/>
    </location>
</feature>
<dbReference type="PRINTS" id="PR00184">
    <property type="entry name" value="NEISSPPORIN"/>
</dbReference>
<dbReference type="Pfam" id="PF13609">
    <property type="entry name" value="Porin_4"/>
    <property type="match status" value="1"/>
</dbReference>
<dbReference type="InterPro" id="IPR001702">
    <property type="entry name" value="Porin_Gram-ve"/>
</dbReference>
<dbReference type="GO" id="GO:0034220">
    <property type="term" value="P:monoatomic ion transmembrane transport"/>
    <property type="evidence" value="ECO:0007669"/>
    <property type="project" value="InterPro"/>
</dbReference>
<keyword evidence="7" id="KW-0406">Ion transport</keyword>
<evidence type="ECO:0000313" key="14">
    <source>
        <dbReference type="Proteomes" id="UP000396788"/>
    </source>
</evidence>
<sequence length="374" mass="39743">MKRELLFAGILSATASLAHAQSSVTLYGLIDTGLTFVSNQGGSHNVQTSAGSLNGNRWGLKGVEDLGGGLSALFTIESGYGILDGKLKQGGRQFGRQAFVGLASSQFGTVTVGRQTSNIVDYLGPLGLPAGSWSNHPYDNDNLNNSFRVNNSVKYQSPTYGGLRFGGIYGFSNQAGGFSANRTWNLGVDYAYGSLRFATSYLLVNHGGTSVNPTGAVSDDAPFTAERQRTYGAGVNYAFGKATVGLVFTQTRLDNPVSISSSASGRSGNLALGGSSARFTNYEVNVRYTMTPAWMLLSSYTFTDANFNGVSPKFNQVNLELDHLLSKRTDVYLQTVYQHVSGTGRSGITADIDGLTASSTNNQTAVTVGLRHRF</sequence>
<evidence type="ECO:0000256" key="1">
    <source>
        <dbReference type="ARBA" id="ARBA00004571"/>
    </source>
</evidence>
<dbReference type="Proteomes" id="UP000396788">
    <property type="component" value="Unassembled WGS sequence"/>
</dbReference>
<keyword evidence="9" id="KW-0472">Membrane</keyword>
<dbReference type="InterPro" id="IPR033900">
    <property type="entry name" value="Gram_neg_porin_domain"/>
</dbReference>
<keyword evidence="6 11" id="KW-0732">Signal</keyword>
<comment type="subunit">
    <text evidence="2">Homotrimer.</text>
</comment>
<feature type="domain" description="Porin" evidence="12">
    <location>
        <begin position="10"/>
        <end position="341"/>
    </location>
</feature>
<dbReference type="EMBL" id="CABPRY010000001">
    <property type="protein sequence ID" value="VVD61196.1"/>
    <property type="molecule type" value="Genomic_DNA"/>
</dbReference>
<dbReference type="RefSeq" id="WP_150605853.1">
    <property type="nucleotide sequence ID" value="NZ_CABPRY010000001.1"/>
</dbReference>
<evidence type="ECO:0000256" key="3">
    <source>
        <dbReference type="ARBA" id="ARBA00022448"/>
    </source>
</evidence>
<dbReference type="PANTHER" id="PTHR34501">
    <property type="entry name" value="PROTEIN YDDL-RELATED"/>
    <property type="match status" value="1"/>
</dbReference>
<proteinExistence type="predicted"/>
<evidence type="ECO:0000256" key="9">
    <source>
        <dbReference type="ARBA" id="ARBA00023136"/>
    </source>
</evidence>
<evidence type="ECO:0000256" key="4">
    <source>
        <dbReference type="ARBA" id="ARBA00022452"/>
    </source>
</evidence>
<evidence type="ECO:0000259" key="12">
    <source>
        <dbReference type="Pfam" id="PF13609"/>
    </source>
</evidence>
<name>A0A5E4RCU0_9BURK</name>
<evidence type="ECO:0000256" key="7">
    <source>
        <dbReference type="ARBA" id="ARBA00023065"/>
    </source>
</evidence>
<dbReference type="AlphaFoldDB" id="A0A5E4RCU0"/>
<evidence type="ECO:0000256" key="8">
    <source>
        <dbReference type="ARBA" id="ARBA00023114"/>
    </source>
</evidence>
<dbReference type="GO" id="GO:0015288">
    <property type="term" value="F:porin activity"/>
    <property type="evidence" value="ECO:0007669"/>
    <property type="project" value="UniProtKB-KW"/>
</dbReference>
<evidence type="ECO:0000256" key="11">
    <source>
        <dbReference type="SAM" id="SignalP"/>
    </source>
</evidence>
<dbReference type="CDD" id="cd00342">
    <property type="entry name" value="gram_neg_porins"/>
    <property type="match status" value="1"/>
</dbReference>
<comment type="subcellular location">
    <subcellularLocation>
        <location evidence="1">Cell outer membrane</location>
        <topology evidence="1">Multi-pass membrane protein</topology>
    </subcellularLocation>
</comment>
<evidence type="ECO:0000256" key="6">
    <source>
        <dbReference type="ARBA" id="ARBA00022729"/>
    </source>
</evidence>
<dbReference type="PANTHER" id="PTHR34501:SF9">
    <property type="entry name" value="MAJOR OUTER MEMBRANE PROTEIN P.IA"/>
    <property type="match status" value="1"/>
</dbReference>
<keyword evidence="8" id="KW-0626">Porin</keyword>
<keyword evidence="10" id="KW-0998">Cell outer membrane</keyword>
<dbReference type="InterPro" id="IPR002299">
    <property type="entry name" value="Porin_Neis"/>
</dbReference>
<evidence type="ECO:0000313" key="13">
    <source>
        <dbReference type="EMBL" id="VVD61196.1"/>
    </source>
</evidence>
<accession>A0A5E4RCU0</accession>
<evidence type="ECO:0000256" key="2">
    <source>
        <dbReference type="ARBA" id="ARBA00011233"/>
    </source>
</evidence>
<keyword evidence="3" id="KW-0813">Transport</keyword>
<gene>
    <name evidence="13" type="ORF">PCE31107_00113</name>
</gene>
<reference evidence="13 14" key="1">
    <citation type="submission" date="2019-08" db="EMBL/GenBank/DDBJ databases">
        <authorList>
            <person name="Peeters C."/>
        </authorList>
    </citation>
    <scope>NUCLEOTIDE SEQUENCE [LARGE SCALE GENOMIC DNA]</scope>
    <source>
        <strain evidence="13 14">LMG 31107</strain>
    </source>
</reference>
<dbReference type="InterPro" id="IPR023614">
    <property type="entry name" value="Porin_dom_sf"/>
</dbReference>
<dbReference type="InterPro" id="IPR050298">
    <property type="entry name" value="Gram-neg_bact_OMP"/>
</dbReference>
<dbReference type="SUPFAM" id="SSF56935">
    <property type="entry name" value="Porins"/>
    <property type="match status" value="1"/>
</dbReference>
<organism evidence="13 14">
    <name type="scientific">Pandoraea cepalis</name>
    <dbReference type="NCBI Taxonomy" id="2508294"/>
    <lineage>
        <taxon>Bacteria</taxon>
        <taxon>Pseudomonadati</taxon>
        <taxon>Pseudomonadota</taxon>
        <taxon>Betaproteobacteria</taxon>
        <taxon>Burkholderiales</taxon>
        <taxon>Burkholderiaceae</taxon>
        <taxon>Pandoraea</taxon>
    </lineage>
</organism>
<dbReference type="GO" id="GO:0046930">
    <property type="term" value="C:pore complex"/>
    <property type="evidence" value="ECO:0007669"/>
    <property type="project" value="UniProtKB-KW"/>
</dbReference>
<evidence type="ECO:0000256" key="10">
    <source>
        <dbReference type="ARBA" id="ARBA00023237"/>
    </source>
</evidence>